<dbReference type="Pfam" id="PF07690">
    <property type="entry name" value="MFS_1"/>
    <property type="match status" value="1"/>
</dbReference>
<dbReference type="EMBL" id="MSFL01000009">
    <property type="protein sequence ID" value="PWY85044.1"/>
    <property type="molecule type" value="Genomic_DNA"/>
</dbReference>
<comment type="caution">
    <text evidence="7">The sequence shown here is derived from an EMBL/GenBank/DDBJ whole genome shotgun (WGS) entry which is preliminary data.</text>
</comment>
<feature type="transmembrane region" description="Helical" evidence="5">
    <location>
        <begin position="397"/>
        <end position="416"/>
    </location>
</feature>
<dbReference type="AlphaFoldDB" id="A0A317WF28"/>
<feature type="transmembrane region" description="Helical" evidence="5">
    <location>
        <begin position="139"/>
        <end position="160"/>
    </location>
</feature>
<feature type="transmembrane region" description="Helical" evidence="5">
    <location>
        <begin position="477"/>
        <end position="499"/>
    </location>
</feature>
<feature type="transmembrane region" description="Helical" evidence="5">
    <location>
        <begin position="238"/>
        <end position="259"/>
    </location>
</feature>
<sequence>MSEDTEFKQEWAASAGNHQDALAKTPTQLDQPKSLVNEIAFVGVVCAAQLMTQAGLSLAIAPLHIISKTFNASAKELTWASAAYSLTVGTFILVAGRLGDVYGHRLLFIIGFSWFGLWSILAGFSAWSNLVFFNFCRAFQGIGPALLLPNAVAILGHTYAPGPRKNMVFSFFGATAPGGYSLGATFSSLFAERVWWPWGYWVMGIACFMFAGLGILVIPRTSEEETQETQNDNLHWFVRLDVVGATTGITALVLINFAWNQGPVIGWTMPYTYALLIVGFIVLAGFLIIERKVTCPLLPQSVFKGEVAWVLGCISAGWSSFGILVYYYYQFLEVIDGNSPLLATAKWAGASASGACAAVTTGFLLGRISPSIIIFIAMLAFTIGQIMLATMTVGQTYYAQAFVLMLVTPWGMDMSFPSGTVIMSNSMPREHQGVAGSLVNTVVNYSISLGLGFAGTVESYVNDDGNDILKGYRGASYMGVGLAGLGVILASCFILISWVRRERNPKDVQSVQTV</sequence>
<comment type="subcellular location">
    <subcellularLocation>
        <location evidence="1">Membrane</location>
        <topology evidence="1">Multi-pass membrane protein</topology>
    </subcellularLocation>
</comment>
<dbReference type="InterPro" id="IPR020846">
    <property type="entry name" value="MFS_dom"/>
</dbReference>
<dbReference type="GeneID" id="37061572"/>
<dbReference type="PROSITE" id="PS50850">
    <property type="entry name" value="MFS"/>
    <property type="match status" value="1"/>
</dbReference>
<feature type="transmembrane region" description="Helical" evidence="5">
    <location>
        <begin position="106"/>
        <end position="127"/>
    </location>
</feature>
<evidence type="ECO:0000256" key="2">
    <source>
        <dbReference type="ARBA" id="ARBA00022692"/>
    </source>
</evidence>
<dbReference type="CDD" id="cd17476">
    <property type="entry name" value="MFS_Amf1_MDR_like"/>
    <property type="match status" value="1"/>
</dbReference>
<evidence type="ECO:0000259" key="6">
    <source>
        <dbReference type="PROSITE" id="PS50850"/>
    </source>
</evidence>
<name>A0A317WF28_9EURO</name>
<evidence type="ECO:0000256" key="4">
    <source>
        <dbReference type="ARBA" id="ARBA00023136"/>
    </source>
</evidence>
<gene>
    <name evidence="7" type="ORF">BO70DRAFT_290136</name>
</gene>
<feature type="transmembrane region" description="Helical" evidence="5">
    <location>
        <begin position="372"/>
        <end position="391"/>
    </location>
</feature>
<dbReference type="GO" id="GO:0022857">
    <property type="term" value="F:transmembrane transporter activity"/>
    <property type="evidence" value="ECO:0007669"/>
    <property type="project" value="InterPro"/>
</dbReference>
<accession>A0A317WF28</accession>
<feature type="transmembrane region" description="Helical" evidence="5">
    <location>
        <begin position="437"/>
        <end position="457"/>
    </location>
</feature>
<feature type="transmembrane region" description="Helical" evidence="5">
    <location>
        <begin position="341"/>
        <end position="365"/>
    </location>
</feature>
<feature type="transmembrane region" description="Helical" evidence="5">
    <location>
        <begin position="77"/>
        <end position="94"/>
    </location>
</feature>
<organism evidence="7 8">
    <name type="scientific">Aspergillus heteromorphus CBS 117.55</name>
    <dbReference type="NCBI Taxonomy" id="1448321"/>
    <lineage>
        <taxon>Eukaryota</taxon>
        <taxon>Fungi</taxon>
        <taxon>Dikarya</taxon>
        <taxon>Ascomycota</taxon>
        <taxon>Pezizomycotina</taxon>
        <taxon>Eurotiomycetes</taxon>
        <taxon>Eurotiomycetidae</taxon>
        <taxon>Eurotiales</taxon>
        <taxon>Aspergillaceae</taxon>
        <taxon>Aspergillus</taxon>
        <taxon>Aspergillus subgen. Circumdati</taxon>
    </lineage>
</organism>
<protein>
    <submittedName>
        <fullName evidence="7">Major facilitator superfamily transporter</fullName>
    </submittedName>
</protein>
<dbReference type="Gene3D" id="1.20.1250.20">
    <property type="entry name" value="MFS general substrate transporter like domains"/>
    <property type="match status" value="2"/>
</dbReference>
<dbReference type="PANTHER" id="PTHR42718:SF1">
    <property type="entry name" value="LOW AFFINITY AMMONIUM TRANSPORTER"/>
    <property type="match status" value="1"/>
</dbReference>
<feature type="transmembrane region" description="Helical" evidence="5">
    <location>
        <begin position="39"/>
        <end position="65"/>
    </location>
</feature>
<dbReference type="InterPro" id="IPR011701">
    <property type="entry name" value="MFS"/>
</dbReference>
<dbReference type="VEuPathDB" id="FungiDB:BO70DRAFT_290136"/>
<dbReference type="InterPro" id="IPR036259">
    <property type="entry name" value="MFS_trans_sf"/>
</dbReference>
<feature type="transmembrane region" description="Helical" evidence="5">
    <location>
        <begin position="167"/>
        <end position="186"/>
    </location>
</feature>
<feature type="transmembrane region" description="Helical" evidence="5">
    <location>
        <begin position="271"/>
        <end position="289"/>
    </location>
</feature>
<evidence type="ECO:0000256" key="5">
    <source>
        <dbReference type="SAM" id="Phobius"/>
    </source>
</evidence>
<keyword evidence="3 5" id="KW-1133">Transmembrane helix</keyword>
<dbReference type="SUPFAM" id="SSF103473">
    <property type="entry name" value="MFS general substrate transporter"/>
    <property type="match status" value="1"/>
</dbReference>
<feature type="domain" description="Major facilitator superfamily (MFS) profile" evidence="6">
    <location>
        <begin position="41"/>
        <end position="504"/>
    </location>
</feature>
<evidence type="ECO:0000313" key="8">
    <source>
        <dbReference type="Proteomes" id="UP000247233"/>
    </source>
</evidence>
<keyword evidence="2 5" id="KW-0812">Transmembrane</keyword>
<keyword evidence="4 5" id="KW-0472">Membrane</keyword>
<evidence type="ECO:0000313" key="7">
    <source>
        <dbReference type="EMBL" id="PWY85044.1"/>
    </source>
</evidence>
<feature type="transmembrane region" description="Helical" evidence="5">
    <location>
        <begin position="309"/>
        <end position="329"/>
    </location>
</feature>
<dbReference type="Proteomes" id="UP000247233">
    <property type="component" value="Unassembled WGS sequence"/>
</dbReference>
<dbReference type="RefSeq" id="XP_025400386.1">
    <property type="nucleotide sequence ID" value="XM_025539335.1"/>
</dbReference>
<feature type="transmembrane region" description="Helical" evidence="5">
    <location>
        <begin position="198"/>
        <end position="218"/>
    </location>
</feature>
<dbReference type="GO" id="GO:0016020">
    <property type="term" value="C:membrane"/>
    <property type="evidence" value="ECO:0007669"/>
    <property type="project" value="UniProtKB-SubCell"/>
</dbReference>
<reference evidence="7 8" key="1">
    <citation type="submission" date="2016-12" db="EMBL/GenBank/DDBJ databases">
        <title>The genomes of Aspergillus section Nigri reveals drivers in fungal speciation.</title>
        <authorList>
            <consortium name="DOE Joint Genome Institute"/>
            <person name="Vesth T.C."/>
            <person name="Nybo J."/>
            <person name="Theobald S."/>
            <person name="Brandl J."/>
            <person name="Frisvad J.C."/>
            <person name="Nielsen K.F."/>
            <person name="Lyhne E.K."/>
            <person name="Kogle M.E."/>
            <person name="Kuo A."/>
            <person name="Riley R."/>
            <person name="Clum A."/>
            <person name="Nolan M."/>
            <person name="Lipzen A."/>
            <person name="Salamov A."/>
            <person name="Henrissat B."/>
            <person name="Wiebenga A."/>
            <person name="De Vries R.P."/>
            <person name="Grigoriev I.V."/>
            <person name="Mortensen U.H."/>
            <person name="Andersen M.R."/>
            <person name="Baker S.E."/>
        </authorList>
    </citation>
    <scope>NUCLEOTIDE SEQUENCE [LARGE SCALE GENOMIC DNA]</scope>
    <source>
        <strain evidence="7 8">CBS 117.55</strain>
    </source>
</reference>
<dbReference type="PANTHER" id="PTHR42718">
    <property type="entry name" value="MAJOR FACILITATOR SUPERFAMILY MULTIDRUG TRANSPORTER MFSC"/>
    <property type="match status" value="1"/>
</dbReference>
<evidence type="ECO:0000256" key="1">
    <source>
        <dbReference type="ARBA" id="ARBA00004141"/>
    </source>
</evidence>
<keyword evidence="8" id="KW-1185">Reference proteome</keyword>
<dbReference type="OrthoDB" id="2428527at2759"/>
<proteinExistence type="predicted"/>
<evidence type="ECO:0000256" key="3">
    <source>
        <dbReference type="ARBA" id="ARBA00022989"/>
    </source>
</evidence>